<feature type="domain" description="CBS" evidence="16">
    <location>
        <begin position="222"/>
        <end position="281"/>
    </location>
</feature>
<evidence type="ECO:0000259" key="17">
    <source>
        <dbReference type="PROSITE" id="PS51846"/>
    </source>
</evidence>
<evidence type="ECO:0000256" key="13">
    <source>
        <dbReference type="PROSITE-ProRule" id="PRU00703"/>
    </source>
</evidence>
<dbReference type="Pfam" id="PF00571">
    <property type="entry name" value="CBS"/>
    <property type="match status" value="1"/>
</dbReference>
<proteinExistence type="inferred from homology"/>
<keyword evidence="19" id="KW-1185">Reference proteome</keyword>
<dbReference type="SUPFAM" id="SSF54631">
    <property type="entry name" value="CBS-domain pair"/>
    <property type="match status" value="1"/>
</dbReference>
<dbReference type="Pfam" id="PF01595">
    <property type="entry name" value="CNNM"/>
    <property type="match status" value="1"/>
</dbReference>
<dbReference type="GO" id="GO:0005886">
    <property type="term" value="C:plasma membrane"/>
    <property type="evidence" value="ECO:0007669"/>
    <property type="project" value="UniProtKB-SubCell"/>
</dbReference>
<dbReference type="PANTHER" id="PTHR22777">
    <property type="entry name" value="HEMOLYSIN-RELATED"/>
    <property type="match status" value="1"/>
</dbReference>
<keyword evidence="5 14" id="KW-0812">Transmembrane</keyword>
<dbReference type="InterPro" id="IPR000644">
    <property type="entry name" value="CBS_dom"/>
</dbReference>
<dbReference type="Gene3D" id="3.30.465.10">
    <property type="match status" value="1"/>
</dbReference>
<evidence type="ECO:0000256" key="7">
    <source>
        <dbReference type="ARBA" id="ARBA00022989"/>
    </source>
</evidence>
<dbReference type="CDD" id="cd04590">
    <property type="entry name" value="CBS_pair_CorC_HlyC_assoc"/>
    <property type="match status" value="1"/>
</dbReference>
<dbReference type="Proteomes" id="UP000270261">
    <property type="component" value="Unassembled WGS sequence"/>
</dbReference>
<feature type="domain" description="CBS" evidence="16">
    <location>
        <begin position="288"/>
        <end position="346"/>
    </location>
</feature>
<dbReference type="GO" id="GO:0050660">
    <property type="term" value="F:flavin adenine dinucleotide binding"/>
    <property type="evidence" value="ECO:0007669"/>
    <property type="project" value="InterPro"/>
</dbReference>
<evidence type="ECO:0000256" key="11">
    <source>
        <dbReference type="ARBA" id="ARBA00038280"/>
    </source>
</evidence>
<comment type="function">
    <text evidence="10">Involved in cadaverine and putrescine tolerance in stationary phase. May facilitate the efflux of both cadaverine and putrescine from the cytoplasm, reducing potentially toxic levels under certain stress conditions.</text>
</comment>
<sequence length="444" mass="49380">MHFSFSPTQQLFILLLLVLGSAFFSAAEISLAASRRIKLQVLADEGDERAKEILALQSRPGQFVTAVQIGINTVAILAGAVGESALSPSFSDLIKPVYDGPWLEPLSTTLSFLAVTSLFVLFADLLPKRLAMLAPEKLARRLVRPLHGCIVMFKPLVWIFNTLSDKLISLFGLPAQRTDELTFDDISAVVDAGAEAGVLPDTEYHLIENVFELESRLVSSAMTTRESIAYLTLQETDQEIRDQIAQLAHSRFLVCDEEIDRIVGYVESKDLLARILNDEPLTLRGAPWIKPVLTIPDSLTLSELLNHFRASRDDIAIVLNEYALVVGLITLNDVMSTVMGDLVNDNQRQIVKRDDNSWLIDGLTPVETVLRALDIEELPEDSSYETLAGFMMYSLRRMPKLTDTVTYGGYKFEVVDIDHHRIDQLLVTRVKEPEPAPDGDAEQA</sequence>
<feature type="transmembrane region" description="Helical" evidence="15">
    <location>
        <begin position="12"/>
        <end position="33"/>
    </location>
</feature>
<feature type="transmembrane region" description="Helical" evidence="15">
    <location>
        <begin position="102"/>
        <end position="122"/>
    </location>
</feature>
<name>A0A426FR06_9BURK</name>
<keyword evidence="4" id="KW-0997">Cell inner membrane</keyword>
<keyword evidence="8 13" id="KW-0129">CBS domain</keyword>
<dbReference type="InterPro" id="IPR002550">
    <property type="entry name" value="CNNM"/>
</dbReference>
<evidence type="ECO:0000256" key="15">
    <source>
        <dbReference type="SAM" id="Phobius"/>
    </source>
</evidence>
<dbReference type="InterPro" id="IPR036318">
    <property type="entry name" value="FAD-bd_PCMH-like_sf"/>
</dbReference>
<comment type="subcellular location">
    <subcellularLocation>
        <location evidence="1">Cell inner membrane</location>
        <topology evidence="1">Multi-pass membrane protein</topology>
    </subcellularLocation>
</comment>
<dbReference type="RefSeq" id="WP_125094521.1">
    <property type="nucleotide sequence ID" value="NZ_RRUE01000001.1"/>
</dbReference>
<feature type="domain" description="CNNM transmembrane" evidence="17">
    <location>
        <begin position="3"/>
        <end position="203"/>
    </location>
</feature>
<feature type="transmembrane region" description="Helical" evidence="15">
    <location>
        <begin position="63"/>
        <end position="82"/>
    </location>
</feature>
<dbReference type="InterPro" id="IPR044751">
    <property type="entry name" value="Ion_transp-like_CBS"/>
</dbReference>
<evidence type="ECO:0000256" key="2">
    <source>
        <dbReference type="ARBA" id="ARBA00022448"/>
    </source>
</evidence>
<evidence type="ECO:0000256" key="3">
    <source>
        <dbReference type="ARBA" id="ARBA00022475"/>
    </source>
</evidence>
<protein>
    <recommendedName>
        <fullName evidence="12">Polyamine export protein</fullName>
    </recommendedName>
</protein>
<keyword evidence="9 14" id="KW-0472">Membrane</keyword>
<dbReference type="Gene3D" id="3.10.580.10">
    <property type="entry name" value="CBS-domain"/>
    <property type="match status" value="1"/>
</dbReference>
<dbReference type="PROSITE" id="PS51846">
    <property type="entry name" value="CNNM"/>
    <property type="match status" value="1"/>
</dbReference>
<dbReference type="InterPro" id="IPR005170">
    <property type="entry name" value="Transptr-assoc_dom"/>
</dbReference>
<dbReference type="OrthoDB" id="9797674at2"/>
<dbReference type="Pfam" id="PF03471">
    <property type="entry name" value="CorC_HlyC"/>
    <property type="match status" value="1"/>
</dbReference>
<feature type="transmembrane region" description="Helical" evidence="15">
    <location>
        <begin position="142"/>
        <end position="160"/>
    </location>
</feature>
<keyword evidence="3" id="KW-1003">Cell membrane</keyword>
<dbReference type="SMART" id="SM01091">
    <property type="entry name" value="CorC_HlyC"/>
    <property type="match status" value="1"/>
</dbReference>
<keyword evidence="6" id="KW-0677">Repeat</keyword>
<comment type="caution">
    <text evidence="18">The sequence shown here is derived from an EMBL/GenBank/DDBJ whole genome shotgun (WGS) entry which is preliminary data.</text>
</comment>
<comment type="similarity">
    <text evidence="11">Belongs to the UPF0053 family. PaeA subfamily.</text>
</comment>
<evidence type="ECO:0000256" key="10">
    <source>
        <dbReference type="ARBA" id="ARBA00037177"/>
    </source>
</evidence>
<evidence type="ECO:0000256" key="12">
    <source>
        <dbReference type="ARBA" id="ARBA00039818"/>
    </source>
</evidence>
<dbReference type="InterPro" id="IPR016169">
    <property type="entry name" value="FAD-bd_PCMH_sub2"/>
</dbReference>
<keyword evidence="7 14" id="KW-1133">Transmembrane helix</keyword>
<evidence type="ECO:0000256" key="8">
    <source>
        <dbReference type="ARBA" id="ARBA00023122"/>
    </source>
</evidence>
<evidence type="ECO:0000256" key="14">
    <source>
        <dbReference type="PROSITE-ProRule" id="PRU01193"/>
    </source>
</evidence>
<dbReference type="EMBL" id="RRUE01000001">
    <property type="protein sequence ID" value="RRN45090.1"/>
    <property type="molecule type" value="Genomic_DNA"/>
</dbReference>
<evidence type="ECO:0000313" key="19">
    <source>
        <dbReference type="Proteomes" id="UP000270261"/>
    </source>
</evidence>
<evidence type="ECO:0000256" key="5">
    <source>
        <dbReference type="ARBA" id="ARBA00022692"/>
    </source>
</evidence>
<evidence type="ECO:0000256" key="1">
    <source>
        <dbReference type="ARBA" id="ARBA00004429"/>
    </source>
</evidence>
<dbReference type="PANTHER" id="PTHR22777:SF16">
    <property type="entry name" value="POLYAMINE EXPORT PROTEIN"/>
    <property type="match status" value="1"/>
</dbReference>
<gene>
    <name evidence="18" type="ORF">EHV23_02210</name>
</gene>
<organism evidence="18 19">
    <name type="scientific">Lautropia dentalis</name>
    <dbReference type="NCBI Taxonomy" id="2490857"/>
    <lineage>
        <taxon>Bacteria</taxon>
        <taxon>Pseudomonadati</taxon>
        <taxon>Pseudomonadota</taxon>
        <taxon>Betaproteobacteria</taxon>
        <taxon>Burkholderiales</taxon>
        <taxon>Burkholderiaceae</taxon>
        <taxon>Lautropia</taxon>
    </lineage>
</organism>
<evidence type="ECO:0000256" key="4">
    <source>
        <dbReference type="ARBA" id="ARBA00022519"/>
    </source>
</evidence>
<keyword evidence="2" id="KW-0813">Transport</keyword>
<evidence type="ECO:0000256" key="9">
    <source>
        <dbReference type="ARBA" id="ARBA00023136"/>
    </source>
</evidence>
<dbReference type="InterPro" id="IPR046342">
    <property type="entry name" value="CBS_dom_sf"/>
</dbReference>
<dbReference type="AlphaFoldDB" id="A0A426FR06"/>
<evidence type="ECO:0000259" key="16">
    <source>
        <dbReference type="PROSITE" id="PS51371"/>
    </source>
</evidence>
<reference evidence="18 19" key="1">
    <citation type="submission" date="2018-11" db="EMBL/GenBank/DDBJ databases">
        <title>Genome sequencing of Lautropia sp. KCOM 2505 (= ChDC F240).</title>
        <authorList>
            <person name="Kook J.-K."/>
            <person name="Park S.-N."/>
            <person name="Lim Y.K."/>
        </authorList>
    </citation>
    <scope>NUCLEOTIDE SEQUENCE [LARGE SCALE GENOMIC DNA]</scope>
    <source>
        <strain evidence="18 19">KCOM 2505</strain>
    </source>
</reference>
<dbReference type="SUPFAM" id="SSF56176">
    <property type="entry name" value="FAD-binding/transporter-associated domain-like"/>
    <property type="match status" value="1"/>
</dbReference>
<evidence type="ECO:0000256" key="6">
    <source>
        <dbReference type="ARBA" id="ARBA00022737"/>
    </source>
</evidence>
<accession>A0A426FR06</accession>
<evidence type="ECO:0000313" key="18">
    <source>
        <dbReference type="EMBL" id="RRN45090.1"/>
    </source>
</evidence>
<dbReference type="PROSITE" id="PS51371">
    <property type="entry name" value="CBS"/>
    <property type="match status" value="2"/>
</dbReference>